<dbReference type="AlphaFoldDB" id="A0A6N9HJQ6"/>
<dbReference type="Pfam" id="PF00498">
    <property type="entry name" value="FHA"/>
    <property type="match status" value="1"/>
</dbReference>
<keyword evidence="2" id="KW-0472">Membrane</keyword>
<evidence type="ECO:0000313" key="5">
    <source>
        <dbReference type="Proteomes" id="UP000448575"/>
    </source>
</evidence>
<evidence type="ECO:0000256" key="2">
    <source>
        <dbReference type="SAM" id="Phobius"/>
    </source>
</evidence>
<feature type="transmembrane region" description="Helical" evidence="2">
    <location>
        <begin position="213"/>
        <end position="232"/>
    </location>
</feature>
<accession>A0A6N9HJQ6</accession>
<dbReference type="CDD" id="cd00060">
    <property type="entry name" value="FHA"/>
    <property type="match status" value="1"/>
</dbReference>
<dbReference type="PROSITE" id="PS50006">
    <property type="entry name" value="FHA_DOMAIN"/>
    <property type="match status" value="1"/>
</dbReference>
<proteinExistence type="predicted"/>
<keyword evidence="5" id="KW-1185">Reference proteome</keyword>
<reference evidence="4 5" key="1">
    <citation type="submission" date="2019-12" db="EMBL/GenBank/DDBJ databases">
        <title>Novel species isolated from a subtropical stream in China.</title>
        <authorList>
            <person name="Lu H."/>
        </authorList>
    </citation>
    <scope>NUCLEOTIDE SEQUENCE [LARGE SCALE GENOMIC DNA]</scope>
    <source>
        <strain evidence="4 5">DS3</strain>
    </source>
</reference>
<dbReference type="SMART" id="SM00240">
    <property type="entry name" value="FHA"/>
    <property type="match status" value="1"/>
</dbReference>
<organism evidence="4 5">
    <name type="scientific">Pseudoduganella guangdongensis</name>
    <dbReference type="NCBI Taxonomy" id="2692179"/>
    <lineage>
        <taxon>Bacteria</taxon>
        <taxon>Pseudomonadati</taxon>
        <taxon>Pseudomonadota</taxon>
        <taxon>Betaproteobacteria</taxon>
        <taxon>Burkholderiales</taxon>
        <taxon>Oxalobacteraceae</taxon>
        <taxon>Telluria group</taxon>
        <taxon>Pseudoduganella</taxon>
    </lineage>
</organism>
<name>A0A6N9HJQ6_9BURK</name>
<feature type="transmembrane region" description="Helical" evidence="2">
    <location>
        <begin position="183"/>
        <end position="201"/>
    </location>
</feature>
<comment type="caution">
    <text evidence="4">The sequence shown here is derived from an EMBL/GenBank/DDBJ whole genome shotgun (WGS) entry which is preliminary data.</text>
</comment>
<feature type="domain" description="FHA" evidence="3">
    <location>
        <begin position="27"/>
        <end position="77"/>
    </location>
</feature>
<feature type="compositionally biased region" description="Basic and acidic residues" evidence="1">
    <location>
        <begin position="301"/>
        <end position="324"/>
    </location>
</feature>
<dbReference type="EMBL" id="WWCJ01000008">
    <property type="protein sequence ID" value="MYN02975.1"/>
    <property type="molecule type" value="Genomic_DNA"/>
</dbReference>
<feature type="transmembrane region" description="Helical" evidence="2">
    <location>
        <begin position="151"/>
        <end position="171"/>
    </location>
</feature>
<feature type="transmembrane region" description="Helical" evidence="2">
    <location>
        <begin position="120"/>
        <end position="139"/>
    </location>
</feature>
<keyword evidence="2" id="KW-1133">Transmembrane helix</keyword>
<evidence type="ECO:0000259" key="3">
    <source>
        <dbReference type="PROSITE" id="PS50006"/>
    </source>
</evidence>
<gene>
    <name evidence="4" type="ORF">GTP41_12775</name>
</gene>
<evidence type="ECO:0000256" key="1">
    <source>
        <dbReference type="SAM" id="MobiDB-lite"/>
    </source>
</evidence>
<evidence type="ECO:0000313" key="4">
    <source>
        <dbReference type="EMBL" id="MYN02975.1"/>
    </source>
</evidence>
<dbReference type="RefSeq" id="WP_161025956.1">
    <property type="nucleotide sequence ID" value="NZ_WWCJ01000008.1"/>
</dbReference>
<sequence>MNGPFFIESLARNGDVLHRHRVNTLPITIGRGYNNDFILDDAHTAATHAVVELAEDGGLVMRDLGSQNGIVVHGRRQGSVPINGTTVVRLGHTRLRVRDAAFPVEAEVTDTTMHAWEGGIPALAGLALIALFVGVTEALSSTGAFQATRFLLMIASGVGFGLVWSGVWALANRLFGGHARLGRHLFILGTGLVAMGAWKAVSGVLAYAWSAEIFTRYGNHVIMLILVTMIYNHLRTIKPHKPRAFISSCAIFLALGSGLILMRNYENAGRLRDELYMSLILPPSVRQSQDHSVDEFMGEAGKMKAAADEARKASKFNKDDEGED</sequence>
<dbReference type="Gene3D" id="2.60.200.20">
    <property type="match status" value="1"/>
</dbReference>
<dbReference type="InterPro" id="IPR000253">
    <property type="entry name" value="FHA_dom"/>
</dbReference>
<dbReference type="Proteomes" id="UP000448575">
    <property type="component" value="Unassembled WGS sequence"/>
</dbReference>
<dbReference type="InterPro" id="IPR008984">
    <property type="entry name" value="SMAD_FHA_dom_sf"/>
</dbReference>
<protein>
    <submittedName>
        <fullName evidence="4">FHA domain-containing protein</fullName>
    </submittedName>
</protein>
<dbReference type="SUPFAM" id="SSF49879">
    <property type="entry name" value="SMAD/FHA domain"/>
    <property type="match status" value="1"/>
</dbReference>
<feature type="transmembrane region" description="Helical" evidence="2">
    <location>
        <begin position="244"/>
        <end position="262"/>
    </location>
</feature>
<feature type="region of interest" description="Disordered" evidence="1">
    <location>
        <begin position="300"/>
        <end position="324"/>
    </location>
</feature>
<keyword evidence="2" id="KW-0812">Transmembrane</keyword>